<keyword evidence="4" id="KW-1133">Transmembrane helix</keyword>
<feature type="domain" description="HAMP" evidence="5">
    <location>
        <begin position="207"/>
        <end position="259"/>
    </location>
</feature>
<evidence type="ECO:0000313" key="8">
    <source>
        <dbReference type="Proteomes" id="UP000004664"/>
    </source>
</evidence>
<gene>
    <name evidence="7" type="ORF">Mettu_3972</name>
</gene>
<accession>G3J0V0</accession>
<dbReference type="SMART" id="SM00304">
    <property type="entry name" value="HAMP"/>
    <property type="match status" value="1"/>
</dbReference>
<dbReference type="EMBL" id="JH109153">
    <property type="protein sequence ID" value="EGW20822.1"/>
    <property type="molecule type" value="Genomic_DNA"/>
</dbReference>
<dbReference type="NCBIfam" id="TIGR00254">
    <property type="entry name" value="GGDEF"/>
    <property type="match status" value="1"/>
</dbReference>
<dbReference type="GO" id="GO:0043709">
    <property type="term" value="P:cell adhesion involved in single-species biofilm formation"/>
    <property type="evidence" value="ECO:0007669"/>
    <property type="project" value="TreeGrafter"/>
</dbReference>
<evidence type="ECO:0000256" key="4">
    <source>
        <dbReference type="SAM" id="Phobius"/>
    </source>
</evidence>
<evidence type="ECO:0000313" key="7">
    <source>
        <dbReference type="EMBL" id="EGW20822.1"/>
    </source>
</evidence>
<dbReference type="PANTHER" id="PTHR45138:SF9">
    <property type="entry name" value="DIGUANYLATE CYCLASE DGCM-RELATED"/>
    <property type="match status" value="1"/>
</dbReference>
<dbReference type="HOGENOM" id="CLU_612327_0_0_6"/>
<dbReference type="AlphaFoldDB" id="G3J0V0"/>
<evidence type="ECO:0000256" key="3">
    <source>
        <dbReference type="ARBA" id="ARBA00034247"/>
    </source>
</evidence>
<dbReference type="InterPro" id="IPR043128">
    <property type="entry name" value="Rev_trsase/Diguanyl_cyclase"/>
</dbReference>
<dbReference type="CDD" id="cd06225">
    <property type="entry name" value="HAMP"/>
    <property type="match status" value="1"/>
</dbReference>
<dbReference type="InterPro" id="IPR003660">
    <property type="entry name" value="HAMP_dom"/>
</dbReference>
<dbReference type="SMART" id="SM00267">
    <property type="entry name" value="GGDEF"/>
    <property type="match status" value="1"/>
</dbReference>
<dbReference type="Gene3D" id="6.10.340.10">
    <property type="match status" value="1"/>
</dbReference>
<dbReference type="GO" id="GO:0005886">
    <property type="term" value="C:plasma membrane"/>
    <property type="evidence" value="ECO:0007669"/>
    <property type="project" value="TreeGrafter"/>
</dbReference>
<comment type="cofactor">
    <cofactor evidence="1">
        <name>Mg(2+)</name>
        <dbReference type="ChEBI" id="CHEBI:18420"/>
    </cofactor>
</comment>
<proteinExistence type="predicted"/>
<dbReference type="InterPro" id="IPR050469">
    <property type="entry name" value="Diguanylate_Cyclase"/>
</dbReference>
<dbReference type="GO" id="GO:1902201">
    <property type="term" value="P:negative regulation of bacterial-type flagellum-dependent cell motility"/>
    <property type="evidence" value="ECO:0007669"/>
    <property type="project" value="TreeGrafter"/>
</dbReference>
<feature type="domain" description="GGDEF" evidence="6">
    <location>
        <begin position="309"/>
        <end position="441"/>
    </location>
</feature>
<evidence type="ECO:0000259" key="6">
    <source>
        <dbReference type="PROSITE" id="PS50887"/>
    </source>
</evidence>
<organism evidence="7 8">
    <name type="scientific">Methylobacter tundripaludum (strain ATCC BAA-1195 / DSM 17260 / SV96)</name>
    <dbReference type="NCBI Taxonomy" id="697282"/>
    <lineage>
        <taxon>Bacteria</taxon>
        <taxon>Pseudomonadati</taxon>
        <taxon>Pseudomonadota</taxon>
        <taxon>Gammaproteobacteria</taxon>
        <taxon>Methylococcales</taxon>
        <taxon>Methylococcaceae</taxon>
        <taxon>Methylobacter</taxon>
    </lineage>
</organism>
<dbReference type="Gene3D" id="3.30.70.270">
    <property type="match status" value="1"/>
</dbReference>
<dbReference type="STRING" id="697282.Mettu_3972"/>
<evidence type="ECO:0000256" key="1">
    <source>
        <dbReference type="ARBA" id="ARBA00001946"/>
    </source>
</evidence>
<reference evidence="7 8" key="1">
    <citation type="submission" date="2011-06" db="EMBL/GenBank/DDBJ databases">
        <title>Genomic sequence of Methylobacter tundripaludum SV96.</title>
        <authorList>
            <consortium name="US DOE Joint Genome Institute"/>
            <person name="Lucas S."/>
            <person name="Han J."/>
            <person name="Lapidus A."/>
            <person name="Cheng J.-F."/>
            <person name="Goodwin L."/>
            <person name="Pitluck S."/>
            <person name="Held B."/>
            <person name="Detter J.C."/>
            <person name="Han C."/>
            <person name="Tapia R."/>
            <person name="Land M."/>
            <person name="Hauser L."/>
            <person name="Kyrpides N."/>
            <person name="Ivanova N."/>
            <person name="Ovchinnikova G."/>
            <person name="Pagani I."/>
            <person name="Klotz M.G."/>
            <person name="Dispirito A.A."/>
            <person name="Murrell J.C."/>
            <person name="Dunfield P."/>
            <person name="Kalyuzhnaya M.G."/>
            <person name="Svenning M."/>
            <person name="Trotsenko Y.A."/>
            <person name="Stein L.Y."/>
            <person name="Woyke T."/>
        </authorList>
    </citation>
    <scope>NUCLEOTIDE SEQUENCE [LARGE SCALE GENOMIC DNA]</scope>
    <source>
        <strain evidence="8">ATCC BAA-1195 / DSM 17260 / SV96</strain>
    </source>
</reference>
<feature type="transmembrane region" description="Helical" evidence="4">
    <location>
        <begin position="186"/>
        <end position="205"/>
    </location>
</feature>
<dbReference type="Proteomes" id="UP000004664">
    <property type="component" value="Unassembled WGS sequence"/>
</dbReference>
<name>G3J0V0_METTV</name>
<keyword evidence="4" id="KW-0472">Membrane</keyword>
<dbReference type="EC" id="2.7.7.65" evidence="2"/>
<protein>
    <recommendedName>
        <fullName evidence="2">diguanylate cyclase</fullName>
        <ecNumber evidence="2">2.7.7.65</ecNumber>
    </recommendedName>
</protein>
<dbReference type="Pfam" id="PF00990">
    <property type="entry name" value="GGDEF"/>
    <property type="match status" value="1"/>
</dbReference>
<keyword evidence="8" id="KW-1185">Reference proteome</keyword>
<dbReference type="FunFam" id="3.30.70.270:FF:000001">
    <property type="entry name" value="Diguanylate cyclase domain protein"/>
    <property type="match status" value="1"/>
</dbReference>
<dbReference type="SUPFAM" id="SSF55073">
    <property type="entry name" value="Nucleotide cyclase"/>
    <property type="match status" value="1"/>
</dbReference>
<dbReference type="Pfam" id="PF00672">
    <property type="entry name" value="HAMP"/>
    <property type="match status" value="1"/>
</dbReference>
<dbReference type="PANTHER" id="PTHR45138">
    <property type="entry name" value="REGULATORY COMPONENTS OF SENSORY TRANSDUCTION SYSTEM"/>
    <property type="match status" value="1"/>
</dbReference>
<dbReference type="SUPFAM" id="SSF158472">
    <property type="entry name" value="HAMP domain-like"/>
    <property type="match status" value="1"/>
</dbReference>
<dbReference type="GO" id="GO:0007165">
    <property type="term" value="P:signal transduction"/>
    <property type="evidence" value="ECO:0007669"/>
    <property type="project" value="InterPro"/>
</dbReference>
<dbReference type="InterPro" id="IPR000160">
    <property type="entry name" value="GGDEF_dom"/>
</dbReference>
<dbReference type="PROSITE" id="PS50885">
    <property type="entry name" value="HAMP"/>
    <property type="match status" value="1"/>
</dbReference>
<dbReference type="eggNOG" id="COG3706">
    <property type="taxonomic scope" value="Bacteria"/>
</dbReference>
<evidence type="ECO:0000256" key="2">
    <source>
        <dbReference type="ARBA" id="ARBA00012528"/>
    </source>
</evidence>
<dbReference type="OrthoDB" id="8572793at2"/>
<dbReference type="InterPro" id="IPR029787">
    <property type="entry name" value="Nucleotide_cyclase"/>
</dbReference>
<dbReference type="CDD" id="cd01949">
    <property type="entry name" value="GGDEF"/>
    <property type="match status" value="1"/>
</dbReference>
<dbReference type="PROSITE" id="PS50887">
    <property type="entry name" value="GGDEF"/>
    <property type="match status" value="1"/>
</dbReference>
<keyword evidence="4" id="KW-0812">Transmembrane</keyword>
<sequence length="448" mass="50315">MMHSLRIKLSLALIITSMSAVIVVGVVAQWRVSTRFDQMAMERSFENFQADVTAYIASYGSWNEAQQVERFGQFVRRRHMPTDTLSDEPFFAGPKSRIGPAGRRLTPPIPDEPEWAPPFLFILLDPQGKVLLGGGKYENGEFVPVSARLGASPVMLENQVLALAIPQGKPNLSAIDRNYLATIREALIYGFFIAGMLAIFLGFLLSKRLSSSLHELTMAIRAMNQGELRQKVTVHGKDETGILAEAFNRMSADLAHAYEELEESHRTISEQALLLKELSIRDELTQLYNRRYFNEQAIKLFAQMKRYNHSLSFMIGDIDHFKRINDRFSHATGDEVLKAVSGILKNSTRASDIVARYGGEEFVVIFPETPLMQAAAQCERLRKLIEGFPWSTIHPDLQVTMSMGLSDDLSLERFEHILAAADNNLYRAKADGRNRLCSAALEPECATL</sequence>
<comment type="catalytic activity">
    <reaction evidence="3">
        <text>2 GTP = 3',3'-c-di-GMP + 2 diphosphate</text>
        <dbReference type="Rhea" id="RHEA:24898"/>
        <dbReference type="ChEBI" id="CHEBI:33019"/>
        <dbReference type="ChEBI" id="CHEBI:37565"/>
        <dbReference type="ChEBI" id="CHEBI:58805"/>
        <dbReference type="EC" id="2.7.7.65"/>
    </reaction>
</comment>
<evidence type="ECO:0000259" key="5">
    <source>
        <dbReference type="PROSITE" id="PS50885"/>
    </source>
</evidence>
<dbReference type="GO" id="GO:0052621">
    <property type="term" value="F:diguanylate cyclase activity"/>
    <property type="evidence" value="ECO:0007669"/>
    <property type="project" value="UniProtKB-EC"/>
</dbReference>